<dbReference type="PANTHER" id="PTHR37242">
    <property type="entry name" value="OS09G0569450 PROTEIN"/>
    <property type="match status" value="1"/>
</dbReference>
<organism evidence="2">
    <name type="scientific">Salvia splendens</name>
    <name type="common">Scarlet sage</name>
    <dbReference type="NCBI Taxonomy" id="180675"/>
    <lineage>
        <taxon>Eukaryota</taxon>
        <taxon>Viridiplantae</taxon>
        <taxon>Streptophyta</taxon>
        <taxon>Embryophyta</taxon>
        <taxon>Tracheophyta</taxon>
        <taxon>Spermatophyta</taxon>
        <taxon>Magnoliopsida</taxon>
        <taxon>eudicotyledons</taxon>
        <taxon>Gunneridae</taxon>
        <taxon>Pentapetalae</taxon>
        <taxon>asterids</taxon>
        <taxon>lamiids</taxon>
        <taxon>Lamiales</taxon>
        <taxon>Lamiaceae</taxon>
        <taxon>Nepetoideae</taxon>
        <taxon>Mentheae</taxon>
        <taxon>Salviinae</taxon>
        <taxon>Salvia</taxon>
        <taxon>Salvia subgen. Calosphace</taxon>
        <taxon>core Calosphace</taxon>
    </lineage>
</organism>
<evidence type="ECO:0000313" key="3">
    <source>
        <dbReference type="Proteomes" id="UP000298416"/>
    </source>
</evidence>
<name>A0A8X8ZJN6_SALSN</name>
<keyword evidence="3" id="KW-1185">Reference proteome</keyword>
<reference evidence="2" key="2">
    <citation type="submission" date="2020-08" db="EMBL/GenBank/DDBJ databases">
        <title>Plant Genome Project.</title>
        <authorList>
            <person name="Zhang R.-G."/>
        </authorList>
    </citation>
    <scope>NUCLEOTIDE SEQUENCE</scope>
    <source>
        <strain evidence="2">Huo1</strain>
        <tissue evidence="2">Leaf</tissue>
    </source>
</reference>
<sequence length="128" mass="14430">MFLCMLNLFCVFEVIGIIQRKAMIKELAAAYHAECLTYCQELLELQKKNDEAKTEVFGKILTPRASVVVETLKLVSKVKEAASTLNTTFNPLKSVYALDIKLPEEPRKEALRRVKKSRQVSILVKGAS</sequence>
<dbReference type="PANTHER" id="PTHR37242:SF1">
    <property type="entry name" value="OS09G0569450 PROTEIN"/>
    <property type="match status" value="1"/>
</dbReference>
<dbReference type="Proteomes" id="UP000298416">
    <property type="component" value="Unassembled WGS sequence"/>
</dbReference>
<accession>A0A8X8ZJN6</accession>
<evidence type="ECO:0000313" key="2">
    <source>
        <dbReference type="EMBL" id="KAG6407186.1"/>
    </source>
</evidence>
<gene>
    <name evidence="2" type="ORF">SASPL_130170</name>
</gene>
<comment type="caution">
    <text evidence="2">The sequence shown here is derived from an EMBL/GenBank/DDBJ whole genome shotgun (WGS) entry which is preliminary data.</text>
</comment>
<dbReference type="AlphaFoldDB" id="A0A8X8ZJN6"/>
<proteinExistence type="predicted"/>
<protein>
    <submittedName>
        <fullName evidence="2">Uncharacterized protein</fullName>
    </submittedName>
</protein>
<feature type="signal peptide" evidence="1">
    <location>
        <begin position="1"/>
        <end position="16"/>
    </location>
</feature>
<keyword evidence="1" id="KW-0732">Signal</keyword>
<feature type="chain" id="PRO_5036474413" evidence="1">
    <location>
        <begin position="17"/>
        <end position="128"/>
    </location>
</feature>
<reference evidence="2" key="1">
    <citation type="submission" date="2018-01" db="EMBL/GenBank/DDBJ databases">
        <authorList>
            <person name="Mao J.F."/>
        </authorList>
    </citation>
    <scope>NUCLEOTIDE SEQUENCE</scope>
    <source>
        <strain evidence="2">Huo1</strain>
        <tissue evidence="2">Leaf</tissue>
    </source>
</reference>
<dbReference type="EMBL" id="PNBA02000011">
    <property type="protein sequence ID" value="KAG6407186.1"/>
    <property type="molecule type" value="Genomic_DNA"/>
</dbReference>
<evidence type="ECO:0000256" key="1">
    <source>
        <dbReference type="SAM" id="SignalP"/>
    </source>
</evidence>